<gene>
    <name evidence="2" type="ORF">KP014_20935</name>
    <name evidence="3" type="ORF">SAMN04487895_101681</name>
</gene>
<protein>
    <submittedName>
        <fullName evidence="3">Uncharacterized protein</fullName>
    </submittedName>
</protein>
<dbReference type="Proteomes" id="UP000683429">
    <property type="component" value="Chromosome"/>
</dbReference>
<evidence type="ECO:0000256" key="1">
    <source>
        <dbReference type="SAM" id="Phobius"/>
    </source>
</evidence>
<dbReference type="RefSeq" id="WP_036588373.1">
    <property type="nucleotide sequence ID" value="NZ_CP076607.1"/>
</dbReference>
<keyword evidence="1" id="KW-1133">Transmembrane helix</keyword>
<feature type="transmembrane region" description="Helical" evidence="1">
    <location>
        <begin position="7"/>
        <end position="26"/>
    </location>
</feature>
<dbReference type="Proteomes" id="UP000198809">
    <property type="component" value="Unassembled WGS sequence"/>
</dbReference>
<reference evidence="2 5" key="2">
    <citation type="submission" date="2021-06" db="EMBL/GenBank/DDBJ databases">
        <title>Whole genome sequence of Paenibacillus sophorae DSM23020 for comparative genomics.</title>
        <authorList>
            <person name="Kim M.-J."/>
            <person name="Lee G."/>
            <person name="Shin J.-H."/>
        </authorList>
    </citation>
    <scope>NUCLEOTIDE SEQUENCE [LARGE SCALE GENOMIC DNA]</scope>
    <source>
        <strain evidence="2 5">DSM 23020</strain>
    </source>
</reference>
<dbReference type="AlphaFoldDB" id="A0A1H8GZV3"/>
<evidence type="ECO:0000313" key="3">
    <source>
        <dbReference type="EMBL" id="SEN48748.1"/>
    </source>
</evidence>
<dbReference type="STRING" id="1333845.SAMN04487895_101681"/>
<keyword evidence="1" id="KW-0472">Membrane</keyword>
<keyword evidence="1" id="KW-0812">Transmembrane</keyword>
<accession>A0A1H8GZV3</accession>
<dbReference type="EMBL" id="FODH01000001">
    <property type="protein sequence ID" value="SEN48748.1"/>
    <property type="molecule type" value="Genomic_DNA"/>
</dbReference>
<evidence type="ECO:0000313" key="5">
    <source>
        <dbReference type="Proteomes" id="UP000683429"/>
    </source>
</evidence>
<keyword evidence="5" id="KW-1185">Reference proteome</keyword>
<feature type="transmembrane region" description="Helical" evidence="1">
    <location>
        <begin position="53"/>
        <end position="76"/>
    </location>
</feature>
<evidence type="ECO:0000313" key="2">
    <source>
        <dbReference type="EMBL" id="QWU14375.1"/>
    </source>
</evidence>
<evidence type="ECO:0000313" key="4">
    <source>
        <dbReference type="Proteomes" id="UP000198809"/>
    </source>
</evidence>
<organism evidence="3 4">
    <name type="scientific">Paenibacillus sophorae</name>
    <dbReference type="NCBI Taxonomy" id="1333845"/>
    <lineage>
        <taxon>Bacteria</taxon>
        <taxon>Bacillati</taxon>
        <taxon>Bacillota</taxon>
        <taxon>Bacilli</taxon>
        <taxon>Bacillales</taxon>
        <taxon>Paenibacillaceae</taxon>
        <taxon>Paenibacillus</taxon>
    </lineage>
</organism>
<sequence>MKRDQKIALGALALVYPLICLIIYGLKVTTPEKQEFLGGQVDMSLQQGFANWLFNHLVSFPLVAICIIVSVGIFYFSSKSKY</sequence>
<reference evidence="3 4" key="1">
    <citation type="submission" date="2016-10" db="EMBL/GenBank/DDBJ databases">
        <authorList>
            <person name="de Groot N.N."/>
        </authorList>
    </citation>
    <scope>NUCLEOTIDE SEQUENCE [LARGE SCALE GENOMIC DNA]</scope>
    <source>
        <strain evidence="3 4">CGMCC 1.10238</strain>
    </source>
</reference>
<proteinExistence type="predicted"/>
<dbReference type="OrthoDB" id="9868903at2"/>
<name>A0A1H8GZV3_9BACL</name>
<dbReference type="EMBL" id="CP076607">
    <property type="protein sequence ID" value="QWU14375.1"/>
    <property type="molecule type" value="Genomic_DNA"/>
</dbReference>